<keyword evidence="3" id="KW-1185">Reference proteome</keyword>
<dbReference type="AlphaFoldDB" id="A0AAN5A166"/>
<reference evidence="1" key="3">
    <citation type="submission" date="2023-06" db="EMBL/GenBank/DDBJ databases">
        <authorList>
            <person name="Sun Q."/>
            <person name="Zhou Y."/>
        </authorList>
    </citation>
    <scope>NUCLEOTIDE SEQUENCE</scope>
    <source>
        <strain evidence="1">CGMCC 1.10859</strain>
    </source>
</reference>
<sequence length="196" mass="22088">MPIRHNIADLERGLSDMARRQIPFAVSVAINRTLGDVKKNAEKRLRRAFGNPTPFTLRAFRMKRSSKRRLSGAVYAQKTQAEYLRFAEEGGNRKPRGRAIVVPVRQRVNKYGNLPRRTASRLMARPDVFSGHPNGHPGAGGIYQRTKTGLRLLIAYASGARYRKRLRFGETANKTAAARLPIHIERALAEAMRSAR</sequence>
<dbReference type="RefSeq" id="WP_035839885.1">
    <property type="nucleotide sequence ID" value="NZ_BNAB01000013.1"/>
</dbReference>
<dbReference type="EMBL" id="BNAB01000013">
    <property type="protein sequence ID" value="GHE03750.1"/>
    <property type="molecule type" value="Genomic_DNA"/>
</dbReference>
<evidence type="ECO:0000313" key="4">
    <source>
        <dbReference type="Proteomes" id="UP000634647"/>
    </source>
</evidence>
<evidence type="ECO:0000313" key="3">
    <source>
        <dbReference type="Proteomes" id="UP000199541"/>
    </source>
</evidence>
<gene>
    <name evidence="1" type="ORF">GCM10008024_28350</name>
    <name evidence="2" type="ORF">SAMN05444006_1272</name>
</gene>
<reference evidence="2 3" key="2">
    <citation type="submission" date="2016-10" db="EMBL/GenBank/DDBJ databases">
        <authorList>
            <person name="Varghese N."/>
            <person name="Submissions S."/>
        </authorList>
    </citation>
    <scope>NUCLEOTIDE SEQUENCE [LARGE SCALE GENOMIC DNA]</scope>
    <source>
        <strain evidence="2 3">DSM 24802</strain>
    </source>
</reference>
<accession>A0AAN5A166</accession>
<organism evidence="1 4">
    <name type="scientific">Allgaiera indica</name>
    <dbReference type="NCBI Taxonomy" id="765699"/>
    <lineage>
        <taxon>Bacteria</taxon>
        <taxon>Pseudomonadati</taxon>
        <taxon>Pseudomonadota</taxon>
        <taxon>Alphaproteobacteria</taxon>
        <taxon>Rhodobacterales</taxon>
        <taxon>Paracoccaceae</taxon>
        <taxon>Allgaiera</taxon>
    </lineage>
</organism>
<protein>
    <submittedName>
        <fullName evidence="1">Uncharacterized protein</fullName>
    </submittedName>
</protein>
<name>A0AAN5A166_9RHOB</name>
<evidence type="ECO:0000313" key="1">
    <source>
        <dbReference type="EMBL" id="GHE03750.1"/>
    </source>
</evidence>
<reference evidence="1" key="1">
    <citation type="journal article" date="2014" name="Int. J. Syst. Evol. Microbiol.">
        <title>Complete genome sequence of Corynebacterium casei LMG S-19264T (=DSM 44701T), isolated from a smear-ripened cheese.</title>
        <authorList>
            <consortium name="US DOE Joint Genome Institute (JGI-PGF)"/>
            <person name="Walter F."/>
            <person name="Albersmeier A."/>
            <person name="Kalinowski J."/>
            <person name="Ruckert C."/>
        </authorList>
    </citation>
    <scope>NUCLEOTIDE SEQUENCE</scope>
    <source>
        <strain evidence="1">CGMCC 1.10859</strain>
    </source>
</reference>
<dbReference type="Proteomes" id="UP000199541">
    <property type="component" value="Unassembled WGS sequence"/>
</dbReference>
<dbReference type="EMBL" id="FNOB01000027">
    <property type="protein sequence ID" value="SDX73501.1"/>
    <property type="molecule type" value="Genomic_DNA"/>
</dbReference>
<comment type="caution">
    <text evidence="1">The sequence shown here is derived from an EMBL/GenBank/DDBJ whole genome shotgun (WGS) entry which is preliminary data.</text>
</comment>
<dbReference type="Proteomes" id="UP000634647">
    <property type="component" value="Unassembled WGS sequence"/>
</dbReference>
<evidence type="ECO:0000313" key="2">
    <source>
        <dbReference type="EMBL" id="SDX73501.1"/>
    </source>
</evidence>
<proteinExistence type="predicted"/>